<dbReference type="Proteomes" id="UP000266723">
    <property type="component" value="Unassembled WGS sequence"/>
</dbReference>
<feature type="compositionally biased region" description="Polar residues" evidence="1">
    <location>
        <begin position="58"/>
        <end position="73"/>
    </location>
</feature>
<feature type="region of interest" description="Disordered" evidence="1">
    <location>
        <begin position="41"/>
        <end position="90"/>
    </location>
</feature>
<feature type="compositionally biased region" description="Low complexity" evidence="1">
    <location>
        <begin position="43"/>
        <end position="55"/>
    </location>
</feature>
<evidence type="ECO:0000313" key="3">
    <source>
        <dbReference type="Proteomes" id="UP000266723"/>
    </source>
</evidence>
<organism evidence="2 3">
    <name type="scientific">Brassica cretica</name>
    <name type="common">Mustard</name>
    <dbReference type="NCBI Taxonomy" id="69181"/>
    <lineage>
        <taxon>Eukaryota</taxon>
        <taxon>Viridiplantae</taxon>
        <taxon>Streptophyta</taxon>
        <taxon>Embryophyta</taxon>
        <taxon>Tracheophyta</taxon>
        <taxon>Spermatophyta</taxon>
        <taxon>Magnoliopsida</taxon>
        <taxon>eudicotyledons</taxon>
        <taxon>Gunneridae</taxon>
        <taxon>Pentapetalae</taxon>
        <taxon>rosids</taxon>
        <taxon>malvids</taxon>
        <taxon>Brassicales</taxon>
        <taxon>Brassicaceae</taxon>
        <taxon>Brassiceae</taxon>
        <taxon>Brassica</taxon>
    </lineage>
</organism>
<name>A0ABQ7BJL5_BRACR</name>
<comment type="caution">
    <text evidence="2">The sequence shown here is derived from an EMBL/GenBank/DDBJ whole genome shotgun (WGS) entry which is preliminary data.</text>
</comment>
<dbReference type="EMBL" id="QGKV02001507">
    <property type="protein sequence ID" value="KAF3532300.1"/>
    <property type="molecule type" value="Genomic_DNA"/>
</dbReference>
<reference evidence="2 3" key="1">
    <citation type="journal article" date="2020" name="BMC Genomics">
        <title>Intraspecific diversification of the crop wild relative Brassica cretica Lam. using demographic model selection.</title>
        <authorList>
            <person name="Kioukis A."/>
            <person name="Michalopoulou V.A."/>
            <person name="Briers L."/>
            <person name="Pirintsos S."/>
            <person name="Studholme D.J."/>
            <person name="Pavlidis P."/>
            <person name="Sarris P.F."/>
        </authorList>
    </citation>
    <scope>NUCLEOTIDE SEQUENCE [LARGE SCALE GENOMIC DNA]</scope>
    <source>
        <strain evidence="3">cv. PFS-1207/04</strain>
    </source>
</reference>
<accession>A0ABQ7BJL5</accession>
<evidence type="ECO:0000256" key="1">
    <source>
        <dbReference type="SAM" id="MobiDB-lite"/>
    </source>
</evidence>
<evidence type="ECO:0000313" key="2">
    <source>
        <dbReference type="EMBL" id="KAF3532300.1"/>
    </source>
</evidence>
<keyword evidence="3" id="KW-1185">Reference proteome</keyword>
<protein>
    <submittedName>
        <fullName evidence="2">Uncharacterized protein</fullName>
    </submittedName>
</protein>
<sequence length="126" mass="13724">MDFTGLQSWYRAASSSSFLSVAAADIIILTEIRSYLSVSGDLTNAKTTGGATGKNRVLCTSQSAPSLDSTQTSERSRLPHQPNCRKNQRVQRMESVVPLIKHRSAENSKAQSCFGRCSRGEGWLGK</sequence>
<gene>
    <name evidence="2" type="ORF">DY000_02042119</name>
</gene>
<proteinExistence type="predicted"/>